<sequence>MGFNHYRAVRCGRSISSSGYDVERISSKSGTFLNMVPGSYDGQDAREFSNAIQQFQRELNYISSESKRLGNEIINTANEIKREEEEKQRIAREARLKLILGT</sequence>
<dbReference type="EMBL" id="FQZO01000005">
    <property type="protein sequence ID" value="SHJ41945.1"/>
    <property type="molecule type" value="Genomic_DNA"/>
</dbReference>
<gene>
    <name evidence="2" type="ORF">SAMN05444401_2956</name>
</gene>
<evidence type="ECO:0000313" key="2">
    <source>
        <dbReference type="EMBL" id="SHJ41945.1"/>
    </source>
</evidence>
<feature type="coiled-coil region" evidence="1">
    <location>
        <begin position="66"/>
        <end position="97"/>
    </location>
</feature>
<dbReference type="AlphaFoldDB" id="A0A1M6J5F0"/>
<protein>
    <submittedName>
        <fullName evidence="2">Uncharacterized protein</fullName>
    </submittedName>
</protein>
<reference evidence="2 3" key="1">
    <citation type="submission" date="2016-11" db="EMBL/GenBank/DDBJ databases">
        <authorList>
            <person name="Jaros S."/>
            <person name="Januszkiewicz K."/>
            <person name="Wedrychowicz H."/>
        </authorList>
    </citation>
    <scope>NUCLEOTIDE SEQUENCE [LARGE SCALE GENOMIC DNA]</scope>
    <source>
        <strain evidence="2 3">DSM 21864</strain>
    </source>
</reference>
<keyword evidence="1" id="KW-0175">Coiled coil</keyword>
<dbReference type="STRING" id="1121298.SAMN05444401_2956"/>
<organism evidence="2 3">
    <name type="scientific">Clostridium amylolyticum</name>
    <dbReference type="NCBI Taxonomy" id="1121298"/>
    <lineage>
        <taxon>Bacteria</taxon>
        <taxon>Bacillati</taxon>
        <taxon>Bacillota</taxon>
        <taxon>Clostridia</taxon>
        <taxon>Eubacteriales</taxon>
        <taxon>Clostridiaceae</taxon>
        <taxon>Clostridium</taxon>
    </lineage>
</organism>
<proteinExistence type="predicted"/>
<accession>A0A1M6J5F0</accession>
<name>A0A1M6J5F0_9CLOT</name>
<dbReference type="RefSeq" id="WP_073008251.1">
    <property type="nucleotide sequence ID" value="NZ_FQZO01000005.1"/>
</dbReference>
<evidence type="ECO:0000313" key="3">
    <source>
        <dbReference type="Proteomes" id="UP000184080"/>
    </source>
</evidence>
<dbReference type="Proteomes" id="UP000184080">
    <property type="component" value="Unassembled WGS sequence"/>
</dbReference>
<evidence type="ECO:0000256" key="1">
    <source>
        <dbReference type="SAM" id="Coils"/>
    </source>
</evidence>
<keyword evidence="3" id="KW-1185">Reference proteome</keyword>